<protein>
    <recommendedName>
        <fullName evidence="4 11">Phosphoribosylaminoimidazole-succinocarboxamide synthase</fullName>
        <ecNumber evidence="3 11">6.3.2.6</ecNumber>
    </recommendedName>
    <alternativeName>
        <fullName evidence="9 11">SAICAR synthetase</fullName>
    </alternativeName>
</protein>
<proteinExistence type="inferred from homology"/>
<dbReference type="UniPathway" id="UPA00074">
    <property type="reaction ID" value="UER00131"/>
</dbReference>
<dbReference type="PANTHER" id="PTHR43599">
    <property type="entry name" value="MULTIFUNCTIONAL PROTEIN ADE2"/>
    <property type="match status" value="1"/>
</dbReference>
<evidence type="ECO:0000256" key="6">
    <source>
        <dbReference type="ARBA" id="ARBA00022741"/>
    </source>
</evidence>
<dbReference type="InterPro" id="IPR001636">
    <property type="entry name" value="SAICAR_synth"/>
</dbReference>
<dbReference type="PANTHER" id="PTHR43599:SF3">
    <property type="entry name" value="SI:DKEY-6E2.2"/>
    <property type="match status" value="1"/>
</dbReference>
<dbReference type="RefSeq" id="WP_120193805.1">
    <property type="nucleotide sequence ID" value="NZ_RAPK01000010.1"/>
</dbReference>
<dbReference type="GO" id="GO:0006189">
    <property type="term" value="P:'de novo' IMP biosynthetic process"/>
    <property type="evidence" value="ECO:0007669"/>
    <property type="project" value="UniProtKB-UniRule"/>
</dbReference>
<evidence type="ECO:0000313" key="14">
    <source>
        <dbReference type="Proteomes" id="UP000285120"/>
    </source>
</evidence>
<evidence type="ECO:0000256" key="9">
    <source>
        <dbReference type="ARBA" id="ARBA00030409"/>
    </source>
</evidence>
<evidence type="ECO:0000256" key="8">
    <source>
        <dbReference type="ARBA" id="ARBA00022840"/>
    </source>
</evidence>
<evidence type="ECO:0000256" key="4">
    <source>
        <dbReference type="ARBA" id="ARBA00016460"/>
    </source>
</evidence>
<dbReference type="FunFam" id="3.30.470.20:FF:000006">
    <property type="entry name" value="Phosphoribosylaminoimidazole-succinocarboxamide synthase"/>
    <property type="match status" value="1"/>
</dbReference>
<feature type="domain" description="SAICAR synthetase/ADE2 N-terminal" evidence="12">
    <location>
        <begin position="6"/>
        <end position="232"/>
    </location>
</feature>
<comment type="pathway">
    <text evidence="1 11">Purine metabolism; IMP biosynthesis via de novo pathway; 5-amino-1-(5-phospho-D-ribosyl)imidazole-4-carboxamide from 5-amino-1-(5-phospho-D-ribosyl)imidazole-4-carboxylate: step 1/2.</text>
</comment>
<dbReference type="PROSITE" id="PS01058">
    <property type="entry name" value="SAICAR_SYNTHETASE_2"/>
    <property type="match status" value="1"/>
</dbReference>
<dbReference type="EMBL" id="RAPK01000010">
    <property type="protein sequence ID" value="RKD71259.1"/>
    <property type="molecule type" value="Genomic_DNA"/>
</dbReference>
<comment type="caution">
    <text evidence="13">The sequence shown here is derived from an EMBL/GenBank/DDBJ whole genome shotgun (WGS) entry which is preliminary data.</text>
</comment>
<evidence type="ECO:0000259" key="12">
    <source>
        <dbReference type="Pfam" id="PF01259"/>
    </source>
</evidence>
<dbReference type="HAMAP" id="MF_00137">
    <property type="entry name" value="SAICAR_synth"/>
    <property type="match status" value="1"/>
</dbReference>
<dbReference type="OrthoDB" id="9801549at2"/>
<dbReference type="InterPro" id="IPR033934">
    <property type="entry name" value="SAICAR_synt_PurC"/>
</dbReference>
<dbReference type="NCBIfam" id="TIGR00081">
    <property type="entry name" value="purC"/>
    <property type="match status" value="1"/>
</dbReference>
<dbReference type="InterPro" id="IPR050089">
    <property type="entry name" value="SAICAR_synthetase"/>
</dbReference>
<name>A0A419V015_9BACL</name>
<comment type="catalytic activity">
    <reaction evidence="10 11">
        <text>5-amino-1-(5-phospho-D-ribosyl)imidazole-4-carboxylate + L-aspartate + ATP = (2S)-2-[5-amino-1-(5-phospho-beta-D-ribosyl)imidazole-4-carboxamido]succinate + ADP + phosphate + 2 H(+)</text>
        <dbReference type="Rhea" id="RHEA:22628"/>
        <dbReference type="ChEBI" id="CHEBI:15378"/>
        <dbReference type="ChEBI" id="CHEBI:29991"/>
        <dbReference type="ChEBI" id="CHEBI:30616"/>
        <dbReference type="ChEBI" id="CHEBI:43474"/>
        <dbReference type="ChEBI" id="CHEBI:58443"/>
        <dbReference type="ChEBI" id="CHEBI:77657"/>
        <dbReference type="ChEBI" id="CHEBI:456216"/>
        <dbReference type="EC" id="6.3.2.6"/>
    </reaction>
</comment>
<dbReference type="Proteomes" id="UP000285120">
    <property type="component" value="Unassembled WGS sequence"/>
</dbReference>
<keyword evidence="8 11" id="KW-0067">ATP-binding</keyword>
<keyword evidence="6 11" id="KW-0547">Nucleotide-binding</keyword>
<dbReference type="InterPro" id="IPR018236">
    <property type="entry name" value="SAICAR_synthetase_CS"/>
</dbReference>
<dbReference type="GO" id="GO:0004639">
    <property type="term" value="F:phosphoribosylaminoimidazolesuccinocarboxamide synthase activity"/>
    <property type="evidence" value="ECO:0007669"/>
    <property type="project" value="UniProtKB-UniRule"/>
</dbReference>
<accession>A0A419V015</accession>
<dbReference type="Gene3D" id="3.30.470.20">
    <property type="entry name" value="ATP-grasp fold, B domain"/>
    <property type="match status" value="1"/>
</dbReference>
<organism evidence="13 14">
    <name type="scientific">Sinobaca qinghaiensis</name>
    <dbReference type="NCBI Taxonomy" id="342944"/>
    <lineage>
        <taxon>Bacteria</taxon>
        <taxon>Bacillati</taxon>
        <taxon>Bacillota</taxon>
        <taxon>Bacilli</taxon>
        <taxon>Bacillales</taxon>
        <taxon>Sporolactobacillaceae</taxon>
        <taxon>Sinobaca</taxon>
    </lineage>
</organism>
<dbReference type="GO" id="GO:0009236">
    <property type="term" value="P:cobalamin biosynthetic process"/>
    <property type="evidence" value="ECO:0007669"/>
    <property type="project" value="InterPro"/>
</dbReference>
<dbReference type="AlphaFoldDB" id="A0A419V015"/>
<dbReference type="InterPro" id="IPR028923">
    <property type="entry name" value="SAICAR_synt/ADE2_N"/>
</dbReference>
<keyword evidence="5 11" id="KW-0436">Ligase</keyword>
<dbReference type="EC" id="6.3.2.6" evidence="3 11"/>
<reference evidence="13 14" key="1">
    <citation type="submission" date="2018-09" db="EMBL/GenBank/DDBJ databases">
        <title>Genomic Encyclopedia of Archaeal and Bacterial Type Strains, Phase II (KMG-II): from individual species to whole genera.</title>
        <authorList>
            <person name="Goeker M."/>
        </authorList>
    </citation>
    <scope>NUCLEOTIDE SEQUENCE [LARGE SCALE GENOMIC DNA]</scope>
    <source>
        <strain evidence="13 14">DSM 17008</strain>
    </source>
</reference>
<evidence type="ECO:0000256" key="7">
    <source>
        <dbReference type="ARBA" id="ARBA00022755"/>
    </source>
</evidence>
<evidence type="ECO:0000256" key="11">
    <source>
        <dbReference type="HAMAP-Rule" id="MF_00137"/>
    </source>
</evidence>
<comment type="similarity">
    <text evidence="2 11">Belongs to the SAICAR synthetase family.</text>
</comment>
<dbReference type="Pfam" id="PF01259">
    <property type="entry name" value="SAICAR_synt"/>
    <property type="match status" value="1"/>
</dbReference>
<evidence type="ECO:0000256" key="10">
    <source>
        <dbReference type="ARBA" id="ARBA00048475"/>
    </source>
</evidence>
<evidence type="ECO:0000256" key="3">
    <source>
        <dbReference type="ARBA" id="ARBA00012217"/>
    </source>
</evidence>
<evidence type="ECO:0000313" key="13">
    <source>
        <dbReference type="EMBL" id="RKD71259.1"/>
    </source>
</evidence>
<keyword evidence="14" id="KW-1185">Reference proteome</keyword>
<evidence type="ECO:0000256" key="1">
    <source>
        <dbReference type="ARBA" id="ARBA00004672"/>
    </source>
</evidence>
<dbReference type="PROSITE" id="PS01057">
    <property type="entry name" value="SAICAR_SYNTHETASE_1"/>
    <property type="match status" value="1"/>
</dbReference>
<gene>
    <name evidence="11" type="primary">purC</name>
    <name evidence="13" type="ORF">ATL39_2655</name>
</gene>
<sequence length="239" mass="27212">MEKQDLLYEGKAKRLYETDTPGLLWVEYKDEATAFNGEKKDVLKGKGELNNVISSLLFEKLTSLGIRNHFEKKISETEQLVHKTTIIPLEVVVRNVVAGSLKKRTGIPEGTEVDVPVVEFYYKDDELGDPLINDDHIRLLHAAEPAQTIEMRKLALEVNDALQRHFDECELILVDFKLEFGTTEDGTILLSDEISPDTCRLWDKTTREKFDKDLFRYGLGSLQDGYTEILKRLGGTIHG</sequence>
<dbReference type="SUPFAM" id="SSF56104">
    <property type="entry name" value="SAICAR synthase-like"/>
    <property type="match status" value="1"/>
</dbReference>
<evidence type="ECO:0000256" key="2">
    <source>
        <dbReference type="ARBA" id="ARBA00010190"/>
    </source>
</evidence>
<keyword evidence="7 11" id="KW-0658">Purine biosynthesis</keyword>
<dbReference type="GO" id="GO:0005524">
    <property type="term" value="F:ATP binding"/>
    <property type="evidence" value="ECO:0007669"/>
    <property type="project" value="UniProtKB-KW"/>
</dbReference>
<dbReference type="CDD" id="cd01415">
    <property type="entry name" value="SAICAR_synt_PurC"/>
    <property type="match status" value="1"/>
</dbReference>
<dbReference type="Gene3D" id="3.30.200.20">
    <property type="entry name" value="Phosphorylase Kinase, domain 1"/>
    <property type="match status" value="1"/>
</dbReference>
<evidence type="ECO:0000256" key="5">
    <source>
        <dbReference type="ARBA" id="ARBA00022598"/>
    </source>
</evidence>